<reference evidence="4 5" key="1">
    <citation type="submission" date="2019-07" db="EMBL/GenBank/DDBJ databases">
        <title>De Novo Assembly of kiwifruit Actinidia rufa.</title>
        <authorList>
            <person name="Sugita-Konishi S."/>
            <person name="Sato K."/>
            <person name="Mori E."/>
            <person name="Abe Y."/>
            <person name="Kisaki G."/>
            <person name="Hamano K."/>
            <person name="Suezawa K."/>
            <person name="Otani M."/>
            <person name="Fukuda T."/>
            <person name="Manabe T."/>
            <person name="Gomi K."/>
            <person name="Tabuchi M."/>
            <person name="Akimitsu K."/>
            <person name="Kataoka I."/>
        </authorList>
    </citation>
    <scope>NUCLEOTIDE SEQUENCE [LARGE SCALE GENOMIC DNA]</scope>
    <source>
        <strain evidence="5">cv. Fuchu</strain>
    </source>
</reference>
<organism evidence="4 5">
    <name type="scientific">Actinidia rufa</name>
    <dbReference type="NCBI Taxonomy" id="165716"/>
    <lineage>
        <taxon>Eukaryota</taxon>
        <taxon>Viridiplantae</taxon>
        <taxon>Streptophyta</taxon>
        <taxon>Embryophyta</taxon>
        <taxon>Tracheophyta</taxon>
        <taxon>Spermatophyta</taxon>
        <taxon>Magnoliopsida</taxon>
        <taxon>eudicotyledons</taxon>
        <taxon>Gunneridae</taxon>
        <taxon>Pentapetalae</taxon>
        <taxon>asterids</taxon>
        <taxon>Ericales</taxon>
        <taxon>Actinidiaceae</taxon>
        <taxon>Actinidia</taxon>
    </lineage>
</organism>
<dbReference type="EMBL" id="BJWL01000008">
    <property type="protein sequence ID" value="GFY92539.1"/>
    <property type="molecule type" value="Genomic_DNA"/>
</dbReference>
<comment type="caution">
    <text evidence="4">The sequence shown here is derived from an EMBL/GenBank/DDBJ whole genome shotgun (WGS) entry which is preliminary data.</text>
</comment>
<accession>A0A7J0F2V8</accession>
<dbReference type="PANTHER" id="PTHR33191">
    <property type="entry name" value="RIPENING-RELATED PROTEIN 2-RELATED"/>
    <property type="match status" value="1"/>
</dbReference>
<evidence type="ECO:0000256" key="1">
    <source>
        <dbReference type="ARBA" id="ARBA00004613"/>
    </source>
</evidence>
<evidence type="ECO:0000313" key="5">
    <source>
        <dbReference type="Proteomes" id="UP000585474"/>
    </source>
</evidence>
<gene>
    <name evidence="4" type="ORF">Acr_08g0009350</name>
</gene>
<proteinExistence type="predicted"/>
<evidence type="ECO:0000256" key="2">
    <source>
        <dbReference type="ARBA" id="ARBA00022525"/>
    </source>
</evidence>
<dbReference type="Pfam" id="PF24300">
    <property type="entry name" value="KWL1"/>
    <property type="match status" value="1"/>
</dbReference>
<keyword evidence="5" id="KW-1185">Reference proteome</keyword>
<protein>
    <submittedName>
        <fullName evidence="4">Uncharacterized protein</fullName>
    </submittedName>
</protein>
<dbReference type="OrthoDB" id="1646138at2759"/>
<keyword evidence="2" id="KW-0964">Secreted</keyword>
<dbReference type="Proteomes" id="UP000585474">
    <property type="component" value="Unassembled WGS sequence"/>
</dbReference>
<keyword evidence="3" id="KW-0732">Signal</keyword>
<dbReference type="InterPro" id="IPR039271">
    <property type="entry name" value="Kiwellin-like"/>
</dbReference>
<dbReference type="AlphaFoldDB" id="A0A7J0F2V8"/>
<dbReference type="PANTHER" id="PTHR33191:SF58">
    <property type="entry name" value="RIPENING-RELATED PROTEIN 1"/>
    <property type="match status" value="1"/>
</dbReference>
<evidence type="ECO:0000313" key="4">
    <source>
        <dbReference type="EMBL" id="GFY92539.1"/>
    </source>
</evidence>
<comment type="subcellular location">
    <subcellularLocation>
        <location evidence="1">Secreted</location>
    </subcellularLocation>
</comment>
<dbReference type="GO" id="GO:0005576">
    <property type="term" value="C:extracellular region"/>
    <property type="evidence" value="ECO:0007669"/>
    <property type="project" value="UniProtKB-SubCell"/>
</dbReference>
<name>A0A7J0F2V8_9ERIC</name>
<sequence>MKNQDTSEKNLLLEHATSRMILSVAYKASFTLLTNVRRQYRSAQKAVLNLNSFEKGGDGGAPSKCDHKYHSDNTPVVALSTGWFNKTAEVLEQYHDLCQWGELDIFWSDA</sequence>
<evidence type="ECO:0000256" key="3">
    <source>
        <dbReference type="ARBA" id="ARBA00022729"/>
    </source>
</evidence>